<evidence type="ECO:0000313" key="6">
    <source>
        <dbReference type="EMBL" id="KAG5184994.1"/>
    </source>
</evidence>
<evidence type="ECO:0000256" key="2">
    <source>
        <dbReference type="ARBA" id="ARBA00022679"/>
    </source>
</evidence>
<feature type="compositionally biased region" description="Basic residues" evidence="5">
    <location>
        <begin position="143"/>
        <end position="153"/>
    </location>
</feature>
<dbReference type="PANTHER" id="PTHR12400:SF21">
    <property type="entry name" value="KINASE"/>
    <property type="match status" value="1"/>
</dbReference>
<protein>
    <recommendedName>
        <fullName evidence="4">Kinase</fullName>
        <ecNumber evidence="4">2.7.-.-</ecNumber>
    </recommendedName>
</protein>
<evidence type="ECO:0000256" key="4">
    <source>
        <dbReference type="RuleBase" id="RU363090"/>
    </source>
</evidence>
<comment type="caution">
    <text evidence="6">The sequence shown here is derived from an EMBL/GenBank/DDBJ whole genome shotgun (WGS) entry which is preliminary data.</text>
</comment>
<feature type="region of interest" description="Disordered" evidence="5">
    <location>
        <begin position="1"/>
        <end position="31"/>
    </location>
</feature>
<gene>
    <name evidence="6" type="ORF">JKP88DRAFT_348404</name>
</gene>
<keyword evidence="2 4" id="KW-0808">Transferase</keyword>
<organism evidence="6 7">
    <name type="scientific">Tribonema minus</name>
    <dbReference type="NCBI Taxonomy" id="303371"/>
    <lineage>
        <taxon>Eukaryota</taxon>
        <taxon>Sar</taxon>
        <taxon>Stramenopiles</taxon>
        <taxon>Ochrophyta</taxon>
        <taxon>PX clade</taxon>
        <taxon>Xanthophyceae</taxon>
        <taxon>Tribonematales</taxon>
        <taxon>Tribonemataceae</taxon>
        <taxon>Tribonema</taxon>
    </lineage>
</organism>
<dbReference type="GO" id="GO:0005737">
    <property type="term" value="C:cytoplasm"/>
    <property type="evidence" value="ECO:0007669"/>
    <property type="project" value="TreeGrafter"/>
</dbReference>
<evidence type="ECO:0000256" key="1">
    <source>
        <dbReference type="ARBA" id="ARBA00007374"/>
    </source>
</evidence>
<dbReference type="OrthoDB" id="2573163at2759"/>
<dbReference type="AlphaFoldDB" id="A0A835Z2E3"/>
<dbReference type="GO" id="GO:0000828">
    <property type="term" value="F:inositol hexakisphosphate kinase activity"/>
    <property type="evidence" value="ECO:0007669"/>
    <property type="project" value="TreeGrafter"/>
</dbReference>
<dbReference type="Pfam" id="PF03770">
    <property type="entry name" value="IPK"/>
    <property type="match status" value="1"/>
</dbReference>
<reference evidence="6" key="1">
    <citation type="submission" date="2021-02" db="EMBL/GenBank/DDBJ databases">
        <title>First Annotated Genome of the Yellow-green Alga Tribonema minus.</title>
        <authorList>
            <person name="Mahan K.M."/>
        </authorList>
    </citation>
    <scope>NUCLEOTIDE SEQUENCE</scope>
    <source>
        <strain evidence="6">UTEX B ZZ1240</strain>
    </source>
</reference>
<comment type="similarity">
    <text evidence="1 4">Belongs to the inositol phosphokinase (IPK) family.</text>
</comment>
<dbReference type="GO" id="GO:0046854">
    <property type="term" value="P:phosphatidylinositol phosphate biosynthetic process"/>
    <property type="evidence" value="ECO:0007669"/>
    <property type="project" value="TreeGrafter"/>
</dbReference>
<accession>A0A835Z2E3</accession>
<feature type="region of interest" description="Disordered" evidence="5">
    <location>
        <begin position="133"/>
        <end position="175"/>
    </location>
</feature>
<evidence type="ECO:0000313" key="7">
    <source>
        <dbReference type="Proteomes" id="UP000664859"/>
    </source>
</evidence>
<keyword evidence="3 4" id="KW-0418">Kinase</keyword>
<dbReference type="Proteomes" id="UP000664859">
    <property type="component" value="Unassembled WGS sequence"/>
</dbReference>
<dbReference type="EMBL" id="JAFCMP010000146">
    <property type="protein sequence ID" value="KAG5184994.1"/>
    <property type="molecule type" value="Genomic_DNA"/>
</dbReference>
<feature type="compositionally biased region" description="Gly residues" evidence="5">
    <location>
        <begin position="154"/>
        <end position="175"/>
    </location>
</feature>
<dbReference type="InterPro" id="IPR038286">
    <property type="entry name" value="IPK_sf"/>
</dbReference>
<keyword evidence="7" id="KW-1185">Reference proteome</keyword>
<name>A0A835Z2E3_9STRA</name>
<evidence type="ECO:0000256" key="3">
    <source>
        <dbReference type="ARBA" id="ARBA00022777"/>
    </source>
</evidence>
<dbReference type="EC" id="2.7.-.-" evidence="4"/>
<dbReference type="Gene3D" id="3.30.470.160">
    <property type="entry name" value="Inositol polyphosphate kinase"/>
    <property type="match status" value="1"/>
</dbReference>
<dbReference type="InterPro" id="IPR005522">
    <property type="entry name" value="IPK"/>
</dbReference>
<dbReference type="SUPFAM" id="SSF56104">
    <property type="entry name" value="SAICAR synthase-like"/>
    <property type="match status" value="1"/>
</dbReference>
<dbReference type="GO" id="GO:0005634">
    <property type="term" value="C:nucleus"/>
    <property type="evidence" value="ECO:0007669"/>
    <property type="project" value="TreeGrafter"/>
</dbReference>
<sequence length="524" mass="53701">MVLKPPPPTLELACRSTSSEEEDSLSPTKGEFGLFDSQVSGHMPLITSGCGRIGKPAVPQEVAFYEVVLARHPRLRPFAPNYLGCVDMSIADIEAMGAEAVLSCDDDDDDIDASDEAADAASENLWSIDMEGECHRGGDAVPSRRRSLRRRRQQGGGEGEGRGGRGGKGGGGGGDNAELKAKMWAKFLKRYCRELSTRWEGSGARRGLPACARNGAGGTASVCGVAANHAAMAAGSAMGAGDAAAATVRFMMLEDLTFPFRSGRACILDVKLGTRQYRAGATPEKEQRQRLKSRTTTTGQFGLRLNGMRVWHKPSGAYVVRDKYWGRSIQADTLEAAVTEFFHNGETLRADVIPPLLRLLASLASAIEAASSACRFYSSSVLLIYDGASVAAAAAATSPSAGKGGSGGSGDAGGGGGGGVAAAAVGGHEADGGAGGGGGSGVAACERPRVDVRMIDFANSLCTRGGAGGGRGGGGGALSSSLDSGVDALHPDDGCLLGLTNLMGLLRRIHASAAQLDPSLPPLC</sequence>
<evidence type="ECO:0000256" key="5">
    <source>
        <dbReference type="SAM" id="MobiDB-lite"/>
    </source>
</evidence>
<proteinExistence type="inferred from homology"/>
<dbReference type="PANTHER" id="PTHR12400">
    <property type="entry name" value="INOSITOL POLYPHOSPHATE KINASE"/>
    <property type="match status" value="1"/>
</dbReference>
<dbReference type="GO" id="GO:0032958">
    <property type="term" value="P:inositol phosphate biosynthetic process"/>
    <property type="evidence" value="ECO:0007669"/>
    <property type="project" value="InterPro"/>
</dbReference>